<reference evidence="1" key="1">
    <citation type="journal article" date="2014" name="Nat. Commun.">
        <title>The tobacco genome sequence and its comparison with those of tomato and potato.</title>
        <authorList>
            <person name="Sierro N."/>
            <person name="Battey J.N."/>
            <person name="Ouadi S."/>
            <person name="Bakaher N."/>
            <person name="Bovet L."/>
            <person name="Willig A."/>
            <person name="Goepfert S."/>
            <person name="Peitsch M.C."/>
            <person name="Ivanov N.V."/>
        </authorList>
    </citation>
    <scope>NUCLEOTIDE SEQUENCE [LARGE SCALE GENOMIC DNA]</scope>
</reference>
<evidence type="ECO:0000313" key="1">
    <source>
        <dbReference type="Proteomes" id="UP000790787"/>
    </source>
</evidence>
<proteinExistence type="predicted"/>
<accession>A0AC58TN28</accession>
<gene>
    <name evidence="2" type="primary">LOC107798275</name>
</gene>
<sequence length="680" mass="76116">MENGGDSLVPKLAGLNLNDSNNVPKNNDGLFQVLKAVEAAEATIKQQVDENNRLRTELQKKILEVEIFGESHTEYSKVNGTLRALPGGQTTTDNSGVSHFSSPSASFSPNRYQIEAEYDRRLNLSGQGLIPVAEVSSNMKQIQEHEQEIIQLRKHLSEYSIKEAQIRNEKYVLEKRIAYMRMAFDQQQQDLVDAASKAISYRQDIIEENIRLTYALQAAQQERSTFVSSLLPLLAEYSLQPPVTDAQSIVSNVKVLFRHLQEKLFVTEAKLKESQYQMTPWRSDINLSNFAQSPPRSAEIKEGLELVPQQAYSSEKAPLSSDPQTTTTWDPLRNSQSGLNRDAAINLETDDLGRYSPLTSRNTTTEVIPSQLAGTMHLKPKSEETPGKQVTFSDLISSNEMDDSEMGRHQNDIEPNWAHKSSPYTSQLDDPSSSYPYLPPVLEEPSSSYSEDEEALPAIEGLQISGEAYPGQALQACGYSINGTTSCNFEWVRHLEDGSFNYIEGAKQPTYLVTADDVDTYLAIEVQPLDNRKRKGELVKVFANEHRKITCDPVMHSCIEKTLYSGHASYKVSLSTRYLDIWEPATLAIKRDGYSIKGNGPGGVLVSEKFSQSTIVSIPYGNPTEFSIFDSRGVEHLLKAENDQGDISCSRDTIVLTMRLFIIRAGEKKKGRRRGLFFNK</sequence>
<organism evidence="1 2">
    <name type="scientific">Nicotiana tabacum</name>
    <name type="common">Common tobacco</name>
    <dbReference type="NCBI Taxonomy" id="4097"/>
    <lineage>
        <taxon>Eukaryota</taxon>
        <taxon>Viridiplantae</taxon>
        <taxon>Streptophyta</taxon>
        <taxon>Embryophyta</taxon>
        <taxon>Tracheophyta</taxon>
        <taxon>Spermatophyta</taxon>
        <taxon>Magnoliopsida</taxon>
        <taxon>eudicotyledons</taxon>
        <taxon>Gunneridae</taxon>
        <taxon>Pentapetalae</taxon>
        <taxon>asterids</taxon>
        <taxon>lamiids</taxon>
        <taxon>Solanales</taxon>
        <taxon>Solanaceae</taxon>
        <taxon>Nicotianoideae</taxon>
        <taxon>Nicotianeae</taxon>
        <taxon>Nicotiana</taxon>
    </lineage>
</organism>
<keyword evidence="1" id="KW-1185">Reference proteome</keyword>
<dbReference type="RefSeq" id="XP_075098624.1">
    <property type="nucleotide sequence ID" value="XM_075242523.1"/>
</dbReference>
<reference evidence="2" key="2">
    <citation type="submission" date="2025-08" db="UniProtKB">
        <authorList>
            <consortium name="RefSeq"/>
        </authorList>
    </citation>
    <scope>IDENTIFICATION</scope>
    <source>
        <tissue evidence="2">Leaf</tissue>
    </source>
</reference>
<protein>
    <submittedName>
        <fullName evidence="2">Uncharacterized protein LOC107798275 isoform X9</fullName>
    </submittedName>
</protein>
<evidence type="ECO:0000313" key="2">
    <source>
        <dbReference type="RefSeq" id="XP_075098624.1"/>
    </source>
</evidence>
<dbReference type="Proteomes" id="UP000790787">
    <property type="component" value="Chromosome 21"/>
</dbReference>
<name>A0AC58TN28_TOBAC</name>